<evidence type="ECO:0000313" key="8">
    <source>
        <dbReference type="EnsemblMetazoa" id="AFAF006923-PA"/>
    </source>
</evidence>
<evidence type="ECO:0000259" key="7">
    <source>
        <dbReference type="Pfam" id="PF05729"/>
    </source>
</evidence>
<dbReference type="InterPro" id="IPR045230">
    <property type="entry name" value="MBS1/2-like"/>
</dbReference>
<sequence>MAHKATKDGVDFQYRLYYYVIGICHEKYDYSILYEGDDNTYGAFDDVVLRIHPDTEKTVQRSLYLIQAKQNKDSTKTISVQDLLKSKDSRVTKYIDSYLTYKASTASDCDRWLVKEMIYWTSSDFHITTRQLIEDYVNPDCDLSLTVDSITRHYIAHWRALFMFERAQKLANHCSPLESLKKDYSQPAEPYKCNSVAPAFAHEVLNLVGFDCAKKDLSTVQFRQEFLRDSPTLSRNASQFRRSFEIACRLMCNIPNQPYDLCRLASLTFATNAFNREWLEKHASDKSVQTGFQYKELNESQLDCFFKRFVFYVKVPKDEPMLNSLKHVFKSHFNEQLFERYLISEPQKQALSKSRNPKKQIAEMFLTKPYVESVLQISDLKFKLAVMPPNGIGFTPTSFDKLRALVPSARSNIVQELAVVAVPQTDWTTIRLAELYNKSSFVIKKHADFEKLLDVLKLCNKVEHGDILVSGELQLVILSDLPNMAFCSKLLAEQLSYGSIVISVGSRKDHAHSSTPVIEDVITFSDLLLDYKQFVLKQVIIDSKVVATGYSPNVIVDTVEDVVEMSLLKDIVVRSDVYEYDEQHYMERNFIDASGKVMPHGGFLSAPPSSVSIVCDTAGHGKTTELLRIAKLAQNIDGTVCLYLRAKTIARRENVGGQDGLNLLPTILHVTPRNTLSEQIVLLFLLSVHLCILIDGFDEIIETLQPRVINFVCQALKRPTCSVVIATRHESKQALKNAFKQAAFYSLDKFSYERYFKELWLNDSNVQPTPELVQNVHIFISNFDQLFKNVNCKSFLEVPQLSKIMASIYENRIRKPNIQWHNNYEIGSIYDTFVKSLLRNTLNGRFDTTVKVLQAALEAMERDFFDKHQQLAYELEFNKRRDPKPECYEIIASFGLIIIQHNPSHVEFMHRTVMEYFLVRHCILDNVDEKEFHAFIKRYLCVSRANIADKFIDFFLEDMRGISETKRQCIRKYLQSSPNHLSTCIRMTLNNATFNTLRLILSVSDEAQLSNLCFRFGAAKDPSKNDIQHTANLINLKRLAMARGHQKIQSQQKAQEKAAKMKKQQGHGLSDQMKAAQKALVFSCAVCKSQMPDPKTYKQHFENKHPKNDLPAELKDV</sequence>
<keyword evidence="9" id="KW-1185">Reference proteome</keyword>
<feature type="domain" description="Small EDRK-rich factor-like N-terminal" evidence="6">
    <location>
        <begin position="1041"/>
        <end position="1080"/>
    </location>
</feature>
<feature type="region of interest" description="Disordered" evidence="5">
    <location>
        <begin position="1093"/>
        <end position="1117"/>
    </location>
</feature>
<evidence type="ECO:0000256" key="4">
    <source>
        <dbReference type="ARBA" id="ARBA00023242"/>
    </source>
</evidence>
<dbReference type="SUPFAM" id="SSF118359">
    <property type="entry name" value="Expressed protein At2g23090/F21P24.15"/>
    <property type="match status" value="1"/>
</dbReference>
<evidence type="ECO:0000313" key="9">
    <source>
        <dbReference type="Proteomes" id="UP000075886"/>
    </source>
</evidence>
<comment type="subcellular location">
    <subcellularLocation>
        <location evidence="2">Cytoplasm</location>
    </subcellularLocation>
    <subcellularLocation>
        <location evidence="1">Nucleus</location>
    </subcellularLocation>
</comment>
<dbReference type="STRING" id="69004.A0A182QBL9"/>
<dbReference type="PANTHER" id="PTHR21213">
    <property type="entry name" value="GEO09665P1-RELATED"/>
    <property type="match status" value="1"/>
</dbReference>
<evidence type="ECO:0000256" key="1">
    <source>
        <dbReference type="ARBA" id="ARBA00004123"/>
    </source>
</evidence>
<dbReference type="Gene3D" id="3.40.50.300">
    <property type="entry name" value="P-loop containing nucleotide triphosphate hydrolases"/>
    <property type="match status" value="1"/>
</dbReference>
<dbReference type="EnsemblMetazoa" id="AFAF006923-RA">
    <property type="protein sequence ID" value="AFAF006923-PA"/>
    <property type="gene ID" value="AFAF006923"/>
</dbReference>
<reference evidence="9" key="1">
    <citation type="submission" date="2014-01" db="EMBL/GenBank/DDBJ databases">
        <title>The Genome Sequence of Anopheles farauti FAR1 (V2).</title>
        <authorList>
            <consortium name="The Broad Institute Genomics Platform"/>
            <person name="Neafsey D.E."/>
            <person name="Besansky N."/>
            <person name="Howell P."/>
            <person name="Walton C."/>
            <person name="Young S.K."/>
            <person name="Zeng Q."/>
            <person name="Gargeya S."/>
            <person name="Fitzgerald M."/>
            <person name="Haas B."/>
            <person name="Abouelleil A."/>
            <person name="Allen A.W."/>
            <person name="Alvarado L."/>
            <person name="Arachchi H.M."/>
            <person name="Berlin A.M."/>
            <person name="Chapman S.B."/>
            <person name="Gainer-Dewar J."/>
            <person name="Goldberg J."/>
            <person name="Griggs A."/>
            <person name="Gujja S."/>
            <person name="Hansen M."/>
            <person name="Howarth C."/>
            <person name="Imamovic A."/>
            <person name="Ireland A."/>
            <person name="Larimer J."/>
            <person name="McCowan C."/>
            <person name="Murphy C."/>
            <person name="Pearson M."/>
            <person name="Poon T.W."/>
            <person name="Priest M."/>
            <person name="Roberts A."/>
            <person name="Saif S."/>
            <person name="Shea T."/>
            <person name="Sisk P."/>
            <person name="Sykes S."/>
            <person name="Wortman J."/>
            <person name="Nusbaum C."/>
            <person name="Birren B."/>
        </authorList>
    </citation>
    <scope>NUCLEOTIDE SEQUENCE [LARGE SCALE GENOMIC DNA]</scope>
    <source>
        <strain evidence="9">FAR1</strain>
    </source>
</reference>
<dbReference type="GO" id="GO:0005737">
    <property type="term" value="C:cytoplasm"/>
    <property type="evidence" value="ECO:0007669"/>
    <property type="project" value="UniProtKB-SubCell"/>
</dbReference>
<feature type="compositionally biased region" description="Basic and acidic residues" evidence="5">
    <location>
        <begin position="1095"/>
        <end position="1117"/>
    </location>
</feature>
<dbReference type="AlphaFoldDB" id="A0A182QBL9"/>
<keyword evidence="3" id="KW-0963">Cytoplasm</keyword>
<dbReference type="Pfam" id="PF04419">
    <property type="entry name" value="SERF-like_N"/>
    <property type="match status" value="1"/>
</dbReference>
<evidence type="ECO:0000259" key="6">
    <source>
        <dbReference type="Pfam" id="PF04419"/>
    </source>
</evidence>
<dbReference type="Proteomes" id="UP000075886">
    <property type="component" value="Unassembled WGS sequence"/>
</dbReference>
<feature type="domain" description="NACHT" evidence="7">
    <location>
        <begin position="617"/>
        <end position="754"/>
    </location>
</feature>
<evidence type="ECO:0000256" key="2">
    <source>
        <dbReference type="ARBA" id="ARBA00004496"/>
    </source>
</evidence>
<proteinExistence type="predicted"/>
<dbReference type="InterPro" id="IPR027417">
    <property type="entry name" value="P-loop_NTPase"/>
</dbReference>
<evidence type="ECO:0000256" key="3">
    <source>
        <dbReference type="ARBA" id="ARBA00022490"/>
    </source>
</evidence>
<keyword evidence="4" id="KW-0539">Nucleus</keyword>
<dbReference type="InterPro" id="IPR007111">
    <property type="entry name" value="NACHT_NTPase"/>
</dbReference>
<dbReference type="VEuPathDB" id="VectorBase:AFAF006923"/>
<dbReference type="PANTHER" id="PTHR21213:SF0">
    <property type="entry name" value="ZINC FINGER PROTEIN 706"/>
    <property type="match status" value="1"/>
</dbReference>
<dbReference type="EMBL" id="AXCN02000367">
    <property type="status" value="NOT_ANNOTATED_CDS"/>
    <property type="molecule type" value="Genomic_DNA"/>
</dbReference>
<accession>A0A182QBL9</accession>
<reference evidence="8" key="2">
    <citation type="submission" date="2020-05" db="UniProtKB">
        <authorList>
            <consortium name="EnsemblMetazoa"/>
        </authorList>
    </citation>
    <scope>IDENTIFICATION</scope>
    <source>
        <strain evidence="8">FAR1</strain>
    </source>
</reference>
<organism evidence="8 9">
    <name type="scientific">Anopheles farauti</name>
    <dbReference type="NCBI Taxonomy" id="69004"/>
    <lineage>
        <taxon>Eukaryota</taxon>
        <taxon>Metazoa</taxon>
        <taxon>Ecdysozoa</taxon>
        <taxon>Arthropoda</taxon>
        <taxon>Hexapoda</taxon>
        <taxon>Insecta</taxon>
        <taxon>Pterygota</taxon>
        <taxon>Neoptera</taxon>
        <taxon>Endopterygota</taxon>
        <taxon>Diptera</taxon>
        <taxon>Nematocera</taxon>
        <taxon>Culicoidea</taxon>
        <taxon>Culicidae</taxon>
        <taxon>Anophelinae</taxon>
        <taxon>Anopheles</taxon>
    </lineage>
</organism>
<name>A0A182QBL9_9DIPT</name>
<dbReference type="GO" id="GO:0005634">
    <property type="term" value="C:nucleus"/>
    <property type="evidence" value="ECO:0007669"/>
    <property type="project" value="UniProtKB-SubCell"/>
</dbReference>
<protein>
    <submittedName>
        <fullName evidence="8">Uncharacterized protein</fullName>
    </submittedName>
</protein>
<dbReference type="Pfam" id="PF05729">
    <property type="entry name" value="NACHT"/>
    <property type="match status" value="1"/>
</dbReference>
<dbReference type="Gene3D" id="4.10.1050.10">
    <property type="entry name" value="At2g23090-like"/>
    <property type="match status" value="1"/>
</dbReference>
<dbReference type="InterPro" id="IPR007513">
    <property type="entry name" value="SERF-like_N"/>
</dbReference>
<evidence type="ECO:0000256" key="5">
    <source>
        <dbReference type="SAM" id="MobiDB-lite"/>
    </source>
</evidence>
<dbReference type="InterPro" id="IPR026939">
    <property type="entry name" value="ZNF706/At2g23090_sf"/>
</dbReference>